<protein>
    <recommendedName>
        <fullName evidence="3">Nucleolar protein 16</fullName>
    </recommendedName>
</protein>
<dbReference type="AlphaFoldDB" id="A0A061IB48"/>
<dbReference type="GO" id="GO:0042273">
    <property type="term" value="P:ribosomal large subunit biogenesis"/>
    <property type="evidence" value="ECO:0007669"/>
    <property type="project" value="TreeGrafter"/>
</dbReference>
<evidence type="ECO:0000256" key="3">
    <source>
        <dbReference type="ARBA" id="ARBA00015522"/>
    </source>
</evidence>
<evidence type="ECO:0000313" key="5">
    <source>
        <dbReference type="EMBL" id="ERE80170.1"/>
    </source>
</evidence>
<keyword evidence="4" id="KW-0539">Nucleus</keyword>
<comment type="similarity">
    <text evidence="2">Belongs to the NOP16 family.</text>
</comment>
<dbReference type="PANTHER" id="PTHR13243">
    <property type="entry name" value="HSPC111 PROTEIN-RELATED"/>
    <property type="match status" value="1"/>
</dbReference>
<reference evidence="6" key="1">
    <citation type="journal article" date="2013" name="Nat. Biotechnol.">
        <title>Chinese hamster genome sequenced from sorted chromosomes.</title>
        <authorList>
            <person name="Brinkrolf K."/>
            <person name="Rupp O."/>
            <person name="Laux H."/>
            <person name="Kollin F."/>
            <person name="Ernst W."/>
            <person name="Linke B."/>
            <person name="Kofler R."/>
            <person name="Romand S."/>
            <person name="Hesse F."/>
            <person name="Budach W.E."/>
            <person name="Galosy S."/>
            <person name="Muller D."/>
            <person name="Noll T."/>
            <person name="Wienberg J."/>
            <person name="Jostock T."/>
            <person name="Leonard M."/>
            <person name="Grillari J."/>
            <person name="Tauch A."/>
            <person name="Goesmann A."/>
            <person name="Helk B."/>
            <person name="Mott J.E."/>
            <person name="Puhler A."/>
            <person name="Borth N."/>
        </authorList>
    </citation>
    <scope>NUCLEOTIDE SEQUENCE [LARGE SCALE GENOMIC DNA]</scope>
    <source>
        <strain evidence="6">17A/GY</strain>
    </source>
</reference>
<dbReference type="PANTHER" id="PTHR13243:SF1">
    <property type="entry name" value="NUCLEOLAR PROTEIN 16"/>
    <property type="match status" value="1"/>
</dbReference>
<dbReference type="Pfam" id="PF09420">
    <property type="entry name" value="Nop16"/>
    <property type="match status" value="1"/>
</dbReference>
<dbReference type="InterPro" id="IPR019002">
    <property type="entry name" value="Ribosome_biogenesis_Nop16"/>
</dbReference>
<evidence type="ECO:0000256" key="2">
    <source>
        <dbReference type="ARBA" id="ARBA00008479"/>
    </source>
</evidence>
<dbReference type="EMBL" id="KE671513">
    <property type="protein sequence ID" value="ERE80170.1"/>
    <property type="molecule type" value="Genomic_DNA"/>
</dbReference>
<evidence type="ECO:0000313" key="6">
    <source>
        <dbReference type="Proteomes" id="UP000030759"/>
    </source>
</evidence>
<gene>
    <name evidence="5" type="ORF">H671_3g9071</name>
</gene>
<organism evidence="5 6">
    <name type="scientific">Cricetulus griseus</name>
    <name type="common">Chinese hamster</name>
    <name type="synonym">Cricetulus barabensis griseus</name>
    <dbReference type="NCBI Taxonomy" id="10029"/>
    <lineage>
        <taxon>Eukaryota</taxon>
        <taxon>Metazoa</taxon>
        <taxon>Chordata</taxon>
        <taxon>Craniata</taxon>
        <taxon>Vertebrata</taxon>
        <taxon>Euteleostomi</taxon>
        <taxon>Mammalia</taxon>
        <taxon>Eutheria</taxon>
        <taxon>Euarchontoglires</taxon>
        <taxon>Glires</taxon>
        <taxon>Rodentia</taxon>
        <taxon>Myomorpha</taxon>
        <taxon>Muroidea</taxon>
        <taxon>Cricetidae</taxon>
        <taxon>Cricetinae</taxon>
        <taxon>Cricetulus</taxon>
    </lineage>
</organism>
<evidence type="ECO:0000256" key="4">
    <source>
        <dbReference type="ARBA" id="ARBA00023242"/>
    </source>
</evidence>
<accession>A0A061IB48</accession>
<dbReference type="Proteomes" id="UP000030759">
    <property type="component" value="Unassembled WGS sequence"/>
</dbReference>
<name>A0A061IB48_CRIGR</name>
<proteinExistence type="inferred from homology"/>
<evidence type="ECO:0000256" key="1">
    <source>
        <dbReference type="ARBA" id="ARBA00004604"/>
    </source>
</evidence>
<sequence>MPKAKGKTRRQKFGYNVNRKRLNRNARRKAAPRIECSHIRHAWDHTRSVRQNLAEMGLAVDPNKAVPLRKRKVKAMEVDMEERPKDLVRKPYVLNGEYGLCSRASACPDKVGKALSLFTTAGETKIQRGEAI</sequence>
<comment type="subcellular location">
    <subcellularLocation>
        <location evidence="1">Nucleus</location>
        <location evidence="1">Nucleolus</location>
    </subcellularLocation>
</comment>
<dbReference type="GO" id="GO:0005730">
    <property type="term" value="C:nucleolus"/>
    <property type="evidence" value="ECO:0007669"/>
    <property type="project" value="UniProtKB-SubCell"/>
</dbReference>